<evidence type="ECO:0000313" key="3">
    <source>
        <dbReference type="Proteomes" id="UP000016936"/>
    </source>
</evidence>
<reference evidence="3" key="2">
    <citation type="journal article" date="2013" name="PLoS Genet.">
        <title>Comparative genome structure, secondary metabolite, and effector coding capacity across Cochliobolus pathogens.</title>
        <authorList>
            <person name="Condon B.J."/>
            <person name="Leng Y."/>
            <person name="Wu D."/>
            <person name="Bushley K.E."/>
            <person name="Ohm R.A."/>
            <person name="Otillar R."/>
            <person name="Martin J."/>
            <person name="Schackwitz W."/>
            <person name="Grimwood J."/>
            <person name="MohdZainudin N."/>
            <person name="Xue C."/>
            <person name="Wang R."/>
            <person name="Manning V.A."/>
            <person name="Dhillon B."/>
            <person name="Tu Z.J."/>
            <person name="Steffenson B.J."/>
            <person name="Salamov A."/>
            <person name="Sun H."/>
            <person name="Lowry S."/>
            <person name="LaButti K."/>
            <person name="Han J."/>
            <person name="Copeland A."/>
            <person name="Lindquist E."/>
            <person name="Barry K."/>
            <person name="Schmutz J."/>
            <person name="Baker S.E."/>
            <person name="Ciuffetti L.M."/>
            <person name="Grigoriev I.V."/>
            <person name="Zhong S."/>
            <person name="Turgeon B.G."/>
        </authorList>
    </citation>
    <scope>NUCLEOTIDE SEQUENCE [LARGE SCALE GENOMIC DNA]</scope>
    <source>
        <strain evidence="3">C5 / ATCC 48332 / race O</strain>
    </source>
</reference>
<feature type="coiled-coil region" evidence="1">
    <location>
        <begin position="14"/>
        <end position="48"/>
    </location>
</feature>
<reference evidence="2 3" key="1">
    <citation type="journal article" date="2012" name="PLoS Pathog.">
        <title>Diverse lifestyles and strategies of plant pathogenesis encoded in the genomes of eighteen Dothideomycetes fungi.</title>
        <authorList>
            <person name="Ohm R.A."/>
            <person name="Feau N."/>
            <person name="Henrissat B."/>
            <person name="Schoch C.L."/>
            <person name="Horwitz B.A."/>
            <person name="Barry K.W."/>
            <person name="Condon B.J."/>
            <person name="Copeland A.C."/>
            <person name="Dhillon B."/>
            <person name="Glaser F."/>
            <person name="Hesse C.N."/>
            <person name="Kosti I."/>
            <person name="LaButti K."/>
            <person name="Lindquist E.A."/>
            <person name="Lucas S."/>
            <person name="Salamov A.A."/>
            <person name="Bradshaw R.E."/>
            <person name="Ciuffetti L."/>
            <person name="Hamelin R.C."/>
            <person name="Kema G.H.J."/>
            <person name="Lawrence C."/>
            <person name="Scott J.A."/>
            <person name="Spatafora J.W."/>
            <person name="Turgeon B.G."/>
            <person name="de Wit P.J.G.M."/>
            <person name="Zhong S."/>
            <person name="Goodwin S.B."/>
            <person name="Grigoriev I.V."/>
        </authorList>
    </citation>
    <scope>NUCLEOTIDE SEQUENCE [LARGE SCALE GENOMIC DNA]</scope>
    <source>
        <strain evidence="3">C5 / ATCC 48332 / race O</strain>
    </source>
</reference>
<evidence type="ECO:0000256" key="1">
    <source>
        <dbReference type="SAM" id="Coils"/>
    </source>
</evidence>
<proteinExistence type="predicted"/>
<dbReference type="OrthoDB" id="3801226at2759"/>
<protein>
    <submittedName>
        <fullName evidence="2">Uncharacterized protein</fullName>
    </submittedName>
</protein>
<evidence type="ECO:0000313" key="2">
    <source>
        <dbReference type="EMBL" id="EMD93811.1"/>
    </source>
</evidence>
<gene>
    <name evidence="2" type="ORF">COCHEDRAFT_1171980</name>
</gene>
<dbReference type="HOGENOM" id="CLU_646494_0_0_1"/>
<organism evidence="2 3">
    <name type="scientific">Cochliobolus heterostrophus (strain C5 / ATCC 48332 / race O)</name>
    <name type="common">Southern corn leaf blight fungus</name>
    <name type="synonym">Bipolaris maydis</name>
    <dbReference type="NCBI Taxonomy" id="701091"/>
    <lineage>
        <taxon>Eukaryota</taxon>
        <taxon>Fungi</taxon>
        <taxon>Dikarya</taxon>
        <taxon>Ascomycota</taxon>
        <taxon>Pezizomycotina</taxon>
        <taxon>Dothideomycetes</taxon>
        <taxon>Pleosporomycetidae</taxon>
        <taxon>Pleosporales</taxon>
        <taxon>Pleosporineae</taxon>
        <taxon>Pleosporaceae</taxon>
        <taxon>Bipolaris</taxon>
    </lineage>
</organism>
<dbReference type="OMA" id="MVYEYLC"/>
<keyword evidence="3" id="KW-1185">Reference proteome</keyword>
<dbReference type="Proteomes" id="UP000016936">
    <property type="component" value="Unassembled WGS sequence"/>
</dbReference>
<sequence>MGVPSDLAQLQRPLRCLQARSQKKQDEVARLKRELAEAEAEAKSVKADYLKTIIYYARTDCLQLANMMYEKLPAELREMVYEYLCVDADRPIPVGPYYHFHAYNKPYVYPAKAKTEVDAEPDLIERLFGKRSASSTGSASGAPGNSAPVTWKPSVNWGDELQIDPELVERVSRLCVDEDEEEAESDSNYTILPDGRVKEKHTHKPPSDMMLPSSHFLDPRYVGPLVSHETQKVYYARNTFSVCNVENALANFLGRDTCSYHREKWEDDLAPTHSTTLEEVPPLFAADHIRHLQIRLKFEHFRNDLPARQCFLDRYAYEQRFLRTTWGHLEGLKHYLERRPKGKIEIEFIIMTKLSNMEHVAGRDEYNNEVLDRDRCFMNFLQCMRNMVYKAMYDHEDTLVKVTHYDARHWIFPRDITGVFGLTAEQWEYEKSKQGGQHDWVGDFFVMQQDAGLRGLPGVYDDELEDMVWERWGMATVFEKVATEPVKAGRFWPVVAKT</sequence>
<dbReference type="eggNOG" id="ENOG502T69S">
    <property type="taxonomic scope" value="Eukaryota"/>
</dbReference>
<accession>M2UJI7</accession>
<dbReference type="AlphaFoldDB" id="M2UJI7"/>
<dbReference type="EMBL" id="KB445573">
    <property type="protein sequence ID" value="EMD93811.1"/>
    <property type="molecule type" value="Genomic_DNA"/>
</dbReference>
<keyword evidence="1" id="KW-0175">Coiled coil</keyword>
<name>M2UJI7_COCH5</name>